<keyword evidence="3" id="KW-1185">Reference proteome</keyword>
<gene>
    <name evidence="2" type="ORF">BVRB_4g096470</name>
</gene>
<evidence type="ECO:0000313" key="3">
    <source>
        <dbReference type="Proteomes" id="UP000035740"/>
    </source>
</evidence>
<organism evidence="2 3">
    <name type="scientific">Beta vulgaris subsp. vulgaris</name>
    <name type="common">Beet</name>
    <dbReference type="NCBI Taxonomy" id="3555"/>
    <lineage>
        <taxon>Eukaryota</taxon>
        <taxon>Viridiplantae</taxon>
        <taxon>Streptophyta</taxon>
        <taxon>Embryophyta</taxon>
        <taxon>Tracheophyta</taxon>
        <taxon>Spermatophyta</taxon>
        <taxon>Magnoliopsida</taxon>
        <taxon>eudicotyledons</taxon>
        <taxon>Gunneridae</taxon>
        <taxon>Pentapetalae</taxon>
        <taxon>Caryophyllales</taxon>
        <taxon>Chenopodiaceae</taxon>
        <taxon>Betoideae</taxon>
        <taxon>Beta</taxon>
    </lineage>
</organism>
<accession>A0A0J8B9Q6</accession>
<dbReference type="EMBL" id="KQ090273">
    <property type="protein sequence ID" value="KMS98019.1"/>
    <property type="molecule type" value="Genomic_DNA"/>
</dbReference>
<name>A0A0J8B9Q6_BETVV</name>
<protein>
    <submittedName>
        <fullName evidence="2">Uncharacterized protein</fullName>
    </submittedName>
</protein>
<keyword evidence="1" id="KW-1133">Transmembrane helix</keyword>
<dbReference type="OrthoDB" id="4951845at2759"/>
<keyword evidence="1" id="KW-0472">Membrane</keyword>
<keyword evidence="1" id="KW-0812">Transmembrane</keyword>
<proteinExistence type="predicted"/>
<dbReference type="Gramene" id="KMS98019">
    <property type="protein sequence ID" value="KMS98019"/>
    <property type="gene ID" value="BVRB_4g096470"/>
</dbReference>
<dbReference type="Proteomes" id="UP000035740">
    <property type="component" value="Unassembled WGS sequence"/>
</dbReference>
<evidence type="ECO:0000313" key="2">
    <source>
        <dbReference type="EMBL" id="KMS98019.1"/>
    </source>
</evidence>
<evidence type="ECO:0000256" key="1">
    <source>
        <dbReference type="SAM" id="Phobius"/>
    </source>
</evidence>
<feature type="transmembrane region" description="Helical" evidence="1">
    <location>
        <begin position="6"/>
        <end position="25"/>
    </location>
</feature>
<sequence length="45" mass="5289">MANSHVSDPLMLDMIQILISVTVMASQRRRTKQILILFYFTFCKK</sequence>
<reference evidence="2 3" key="1">
    <citation type="journal article" date="2014" name="Nature">
        <title>The genome of the recently domesticated crop plant sugar beet (Beta vulgaris).</title>
        <authorList>
            <person name="Dohm J.C."/>
            <person name="Minoche A.E."/>
            <person name="Holtgrawe D."/>
            <person name="Capella-Gutierrez S."/>
            <person name="Zakrzewski F."/>
            <person name="Tafer H."/>
            <person name="Rupp O."/>
            <person name="Sorensen T.R."/>
            <person name="Stracke R."/>
            <person name="Reinhardt R."/>
            <person name="Goesmann A."/>
            <person name="Kraft T."/>
            <person name="Schulz B."/>
            <person name="Stadler P.F."/>
            <person name="Schmidt T."/>
            <person name="Gabaldon T."/>
            <person name="Lehrach H."/>
            <person name="Weisshaar B."/>
            <person name="Himmelbauer H."/>
        </authorList>
    </citation>
    <scope>NUCLEOTIDE SEQUENCE [LARGE SCALE GENOMIC DNA]</scope>
    <source>
        <tissue evidence="2">Taproot</tissue>
    </source>
</reference>
<dbReference type="AlphaFoldDB" id="A0A0J8B9Q6"/>